<protein>
    <submittedName>
        <fullName evidence="1">Uncharacterized protein</fullName>
    </submittedName>
</protein>
<dbReference type="InterPro" id="IPR036890">
    <property type="entry name" value="HATPase_C_sf"/>
</dbReference>
<sequence length="670" mass="72857">MERDVVLDYLGSGIYSDDPRAGLRELYANEARACRAAGRLGARPSISVEYDALDRRLTIRGEDSMGMPRRTFEREFARLGDTTNADGSENGQFGMGHIAYTTLGDEMRFETRSREDGSAYQFISRKARTIEDGLPEPDIEGFGSAASVILRDSVDPGDLLGMARECARLSGVPTVWVVYNAAAAGGTLEDGEWPLEQGIDPEDAPGTITVAVQGGGLEAHAVFGGPREGVRGYLARLPISMELELPGLLGAASSLVIHAKDERRYRPMPDRGRLTRDAEVALGAELRRLVLPAAARRFAFGSFEEFRSSPHRRAVCAAWAELPRSGRGLIRGDIGRWQAALDTAVIRPDRSRATLWDAPRHREIVMASVLDARRSRAVGRGADAWLFRPCDAAGVDALAALGILQIEEYMEEHGIDAGRQERRRGITVHGACLRDLSRSRRRQDLRIRSCSMDGYDGEYVVRAKRLRPALGLLDRMIPRYMLAGEGAGVGRSEDEFNAMVSSKEYSTPEGSMTGSGILSRGRDILLVECDYPGFAGFEAGGFLQVSGTADELFEVGFLCVSGGRTVHVGTHIGRGDLCERPGDLARSHLVEDDSLGGIAGRYGERGHPLRAASCVRHAAYTIRDPRIGRMLEMAAKSADSWGEHYSAGYDELKKAADAALAVHYTQGPAA</sequence>
<dbReference type="EnsemblBacteria" id="ABK77358">
    <property type="protein sequence ID" value="ABK77358"/>
    <property type="gene ID" value="CENSYa_0725"/>
</dbReference>
<accession>A0RVJ1</accession>
<dbReference type="Proteomes" id="UP000000758">
    <property type="component" value="Chromosome"/>
</dbReference>
<reference evidence="1 2" key="1">
    <citation type="journal article" date="2006" name="Proc. Natl. Acad. Sci. U.S.A.">
        <title>Genomic analysis of the uncultivated marine crenarchaeote Cenarchaeum symbiosum.</title>
        <authorList>
            <person name="Hallam S.J."/>
            <person name="Konstantinidis K.T."/>
            <person name="Putnam N."/>
            <person name="Schleper C."/>
            <person name="Watanabe Y."/>
            <person name="Sugahara J."/>
            <person name="Preston C."/>
            <person name="de la Torre J."/>
            <person name="Richardson P.M."/>
            <person name="DeLong E.F."/>
        </authorList>
    </citation>
    <scope>NUCLEOTIDE SEQUENCE [LARGE SCALE GENOMIC DNA]</scope>
    <source>
        <strain evidence="2">A</strain>
    </source>
</reference>
<dbReference type="STRING" id="414004.CENSYa_0725"/>
<dbReference type="HOGENOM" id="CLU_392628_0_0_2"/>
<dbReference type="SUPFAM" id="SSF55874">
    <property type="entry name" value="ATPase domain of HSP90 chaperone/DNA topoisomerase II/histidine kinase"/>
    <property type="match status" value="1"/>
</dbReference>
<organism evidence="1 2">
    <name type="scientific">Cenarchaeum symbiosum (strain A)</name>
    <dbReference type="NCBI Taxonomy" id="414004"/>
    <lineage>
        <taxon>Archaea</taxon>
        <taxon>Nitrososphaerota</taxon>
        <taxon>Candidatus Cenarchaeales</taxon>
        <taxon>Candidatus Cenarchaeaceae</taxon>
        <taxon>Candidatus Cenarchaeum</taxon>
    </lineage>
</organism>
<dbReference type="EMBL" id="DP000238">
    <property type="protein sequence ID" value="ABK77358.1"/>
    <property type="molecule type" value="Genomic_DNA"/>
</dbReference>
<evidence type="ECO:0000313" key="2">
    <source>
        <dbReference type="Proteomes" id="UP000000758"/>
    </source>
</evidence>
<gene>
    <name evidence="1" type="ordered locus">CENSYa_0725</name>
</gene>
<keyword evidence="2" id="KW-1185">Reference proteome</keyword>
<name>A0RVJ1_CENSY</name>
<dbReference type="AlphaFoldDB" id="A0RVJ1"/>
<proteinExistence type="predicted"/>
<dbReference type="KEGG" id="csy:CENSYa_0725"/>
<dbReference type="Gene3D" id="3.30.565.10">
    <property type="entry name" value="Histidine kinase-like ATPase, C-terminal domain"/>
    <property type="match status" value="1"/>
</dbReference>
<evidence type="ECO:0000313" key="1">
    <source>
        <dbReference type="EMBL" id="ABK77358.1"/>
    </source>
</evidence>